<dbReference type="InterPro" id="IPR052517">
    <property type="entry name" value="GlcG_carb_metab_protein"/>
</dbReference>
<dbReference type="RefSeq" id="WP_259497302.1">
    <property type="nucleotide sequence ID" value="NZ_JARBWL010000001.1"/>
</dbReference>
<protein>
    <submittedName>
        <fullName evidence="2">Heme-binding protein</fullName>
    </submittedName>
</protein>
<gene>
    <name evidence="2" type="ORF">POF45_14115</name>
</gene>
<name>A0ABT6QNY4_9PSED</name>
<evidence type="ECO:0000256" key="1">
    <source>
        <dbReference type="SAM" id="SignalP"/>
    </source>
</evidence>
<proteinExistence type="predicted"/>
<sequence>MKTSTLITALASLIFTLNLQAHEQTANTQTLDNLQRYKLSMVNQDNISRKVSAMLVESTVDMCHRKGYAVAATVVDRSGIVLAVSRADKAGPLTLASSERKAVTAVSMKRTTRALMESAQKFPNAANLVHMPKALLLIGGVPIKFNADVVGAIGVGGAPDGKFDEECANEALASFKSFLS</sequence>
<comment type="caution">
    <text evidence="2">The sequence shown here is derived from an EMBL/GenBank/DDBJ whole genome shotgun (WGS) entry which is preliminary data.</text>
</comment>
<keyword evidence="1" id="KW-0732">Signal</keyword>
<dbReference type="InterPro" id="IPR005624">
    <property type="entry name" value="PduO/GlcC-like"/>
</dbReference>
<dbReference type="InterPro" id="IPR038084">
    <property type="entry name" value="PduO/GlcC-like_sf"/>
</dbReference>
<dbReference type="Proteomes" id="UP001159100">
    <property type="component" value="Unassembled WGS sequence"/>
</dbReference>
<dbReference type="PANTHER" id="PTHR34309">
    <property type="entry name" value="SLR1406 PROTEIN"/>
    <property type="match status" value="1"/>
</dbReference>
<dbReference type="Pfam" id="PF03928">
    <property type="entry name" value="HbpS-like"/>
    <property type="match status" value="1"/>
</dbReference>
<dbReference type="PANTHER" id="PTHR34309:SF10">
    <property type="entry name" value="SLR1406 PROTEIN"/>
    <property type="match status" value="1"/>
</dbReference>
<organism evidence="2 3">
    <name type="scientific">Pseudomonas fungipugnans</name>
    <dbReference type="NCBI Taxonomy" id="3024217"/>
    <lineage>
        <taxon>Bacteria</taxon>
        <taxon>Pseudomonadati</taxon>
        <taxon>Pseudomonadota</taxon>
        <taxon>Gammaproteobacteria</taxon>
        <taxon>Pseudomonadales</taxon>
        <taxon>Pseudomonadaceae</taxon>
        <taxon>Pseudomonas</taxon>
    </lineage>
</organism>
<dbReference type="Gene3D" id="3.30.450.150">
    <property type="entry name" value="Haem-degrading domain"/>
    <property type="match status" value="1"/>
</dbReference>
<keyword evidence="3" id="KW-1185">Reference proteome</keyword>
<feature type="chain" id="PRO_5046980950" evidence="1">
    <location>
        <begin position="22"/>
        <end position="180"/>
    </location>
</feature>
<reference evidence="2 3" key="1">
    <citation type="submission" date="2023-02" db="EMBL/GenBank/DDBJ databases">
        <title>Pseudomonas chrutzelriedensis sp. nov., a potently antifungal strain isolated from moss.</title>
        <authorList>
            <person name="Schnyder A."/>
            <person name="Kalawong R."/>
            <person name="Eberl L."/>
            <person name="Agnoli K."/>
        </authorList>
    </citation>
    <scope>NUCLEOTIDE SEQUENCE [LARGE SCALE GENOMIC DNA]</scope>
    <source>
        <strain evidence="2 3">681</strain>
    </source>
</reference>
<evidence type="ECO:0000313" key="2">
    <source>
        <dbReference type="EMBL" id="MDI2592549.1"/>
    </source>
</evidence>
<dbReference type="SUPFAM" id="SSF143744">
    <property type="entry name" value="GlcG-like"/>
    <property type="match status" value="1"/>
</dbReference>
<accession>A0ABT6QNY4</accession>
<dbReference type="EMBL" id="JARBWL010000001">
    <property type="protein sequence ID" value="MDI2592549.1"/>
    <property type="molecule type" value="Genomic_DNA"/>
</dbReference>
<feature type="signal peptide" evidence="1">
    <location>
        <begin position="1"/>
        <end position="21"/>
    </location>
</feature>
<evidence type="ECO:0000313" key="3">
    <source>
        <dbReference type="Proteomes" id="UP001159100"/>
    </source>
</evidence>